<name>V5BLI0_TRYCR</name>
<evidence type="ECO:0000256" key="1">
    <source>
        <dbReference type="SAM" id="MobiDB-lite"/>
    </source>
</evidence>
<accession>V5BLI0</accession>
<feature type="transmembrane region" description="Helical" evidence="2">
    <location>
        <begin position="130"/>
        <end position="153"/>
    </location>
</feature>
<dbReference type="VEuPathDB" id="TriTrypDB:TCDM_02540"/>
<keyword evidence="2" id="KW-1133">Transmembrane helix</keyword>
<dbReference type="Proteomes" id="UP000017861">
    <property type="component" value="Unassembled WGS sequence"/>
</dbReference>
<protein>
    <submittedName>
        <fullName evidence="3">Uncharacterized protein</fullName>
    </submittedName>
</protein>
<evidence type="ECO:0000313" key="3">
    <source>
        <dbReference type="EMBL" id="ESS68624.1"/>
    </source>
</evidence>
<feature type="transmembrane region" description="Helical" evidence="2">
    <location>
        <begin position="93"/>
        <end position="118"/>
    </location>
</feature>
<keyword evidence="2" id="KW-0472">Membrane</keyword>
<gene>
    <name evidence="3" type="ORF">TCDM_02540</name>
</gene>
<reference evidence="3 4" key="1">
    <citation type="journal article" date="2014" name="Genome Announc.">
        <title>Trypanosoma cruzi Clone Dm28c Draft Genome Sequence.</title>
        <authorList>
            <person name="Grisard E.C."/>
            <person name="Teixeira S.M."/>
            <person name="de Almeida L.G."/>
            <person name="Stoco P.H."/>
            <person name="Gerber A.L."/>
            <person name="Talavera-Lopez C."/>
            <person name="Lima O.C."/>
            <person name="Andersson B."/>
            <person name="de Vasconcelos A.T."/>
        </authorList>
    </citation>
    <scope>NUCLEOTIDE SEQUENCE [LARGE SCALE GENOMIC DNA]</scope>
    <source>
        <strain evidence="3 4">Dm28c</strain>
    </source>
</reference>
<feature type="compositionally biased region" description="Basic and acidic residues" evidence="1">
    <location>
        <begin position="18"/>
        <end position="32"/>
    </location>
</feature>
<dbReference type="EMBL" id="AYLP01000018">
    <property type="protein sequence ID" value="ESS68624.1"/>
    <property type="molecule type" value="Genomic_DNA"/>
</dbReference>
<sequence length="161" mass="18970">MHDHYPLLPFHRCLPPESSKEKEQLLEKESYGAKKKKRKKQKKKGKMNSEKKKKQRREKKKKPAKNKKNQNKRQEKKMERGGQHFYADVINSILLALSPVFFSFSLCVCVCACVFYCIYMRGLSAHEGKWFCFSCGPSFLFFFFPFFGCLLFDKEAKESVC</sequence>
<feature type="region of interest" description="Disordered" evidence="1">
    <location>
        <begin position="1"/>
        <end position="80"/>
    </location>
</feature>
<keyword evidence="2" id="KW-0812">Transmembrane</keyword>
<evidence type="ECO:0000313" key="4">
    <source>
        <dbReference type="Proteomes" id="UP000017861"/>
    </source>
</evidence>
<feature type="compositionally biased region" description="Basic residues" evidence="1">
    <location>
        <begin position="33"/>
        <end position="71"/>
    </location>
</feature>
<comment type="caution">
    <text evidence="3">The sequence shown here is derived from an EMBL/GenBank/DDBJ whole genome shotgun (WGS) entry which is preliminary data.</text>
</comment>
<evidence type="ECO:0000256" key="2">
    <source>
        <dbReference type="SAM" id="Phobius"/>
    </source>
</evidence>
<organism evidence="3 4">
    <name type="scientific">Trypanosoma cruzi Dm28c</name>
    <dbReference type="NCBI Taxonomy" id="1416333"/>
    <lineage>
        <taxon>Eukaryota</taxon>
        <taxon>Discoba</taxon>
        <taxon>Euglenozoa</taxon>
        <taxon>Kinetoplastea</taxon>
        <taxon>Metakinetoplastina</taxon>
        <taxon>Trypanosomatida</taxon>
        <taxon>Trypanosomatidae</taxon>
        <taxon>Trypanosoma</taxon>
        <taxon>Schizotrypanum</taxon>
    </lineage>
</organism>
<dbReference type="AlphaFoldDB" id="V5BLI0"/>
<proteinExistence type="predicted"/>